<dbReference type="EMBL" id="FYDG01000016">
    <property type="protein sequence ID" value="SNB81747.1"/>
    <property type="molecule type" value="Genomic_DNA"/>
</dbReference>
<proteinExistence type="inferred from homology"/>
<evidence type="ECO:0000256" key="5">
    <source>
        <dbReference type="ARBA" id="ARBA00022764"/>
    </source>
</evidence>
<dbReference type="InterPro" id="IPR007348">
    <property type="entry name" value="CopC_dom"/>
</dbReference>
<dbReference type="SUPFAM" id="SSF81296">
    <property type="entry name" value="E set domains"/>
    <property type="match status" value="1"/>
</dbReference>
<evidence type="ECO:0000259" key="7">
    <source>
        <dbReference type="Pfam" id="PF04234"/>
    </source>
</evidence>
<dbReference type="InterPro" id="IPR047685">
    <property type="entry name" value="CopC-like"/>
</dbReference>
<comment type="subcellular location">
    <subcellularLocation>
        <location evidence="1">Periplasm</location>
    </subcellularLocation>
</comment>
<dbReference type="InterPro" id="IPR032694">
    <property type="entry name" value="CopC/D"/>
</dbReference>
<keyword evidence="3" id="KW-0479">Metal-binding</keyword>
<keyword evidence="9" id="KW-1185">Reference proteome</keyword>
<dbReference type="GO" id="GO:0046688">
    <property type="term" value="P:response to copper ion"/>
    <property type="evidence" value="ECO:0007669"/>
    <property type="project" value="InterPro"/>
</dbReference>
<dbReference type="GO" id="GO:0005507">
    <property type="term" value="F:copper ion binding"/>
    <property type="evidence" value="ECO:0007669"/>
    <property type="project" value="InterPro"/>
</dbReference>
<evidence type="ECO:0000256" key="2">
    <source>
        <dbReference type="ARBA" id="ARBA00010509"/>
    </source>
</evidence>
<accession>A0A212S905</accession>
<dbReference type="OrthoDB" id="8374223at2"/>
<dbReference type="GO" id="GO:0005886">
    <property type="term" value="C:plasma membrane"/>
    <property type="evidence" value="ECO:0007669"/>
    <property type="project" value="TreeGrafter"/>
</dbReference>
<keyword evidence="5" id="KW-0574">Periplasm</keyword>
<dbReference type="GO" id="GO:0042597">
    <property type="term" value="C:periplasmic space"/>
    <property type="evidence" value="ECO:0007669"/>
    <property type="project" value="UniProtKB-SubCell"/>
</dbReference>
<evidence type="ECO:0000256" key="1">
    <source>
        <dbReference type="ARBA" id="ARBA00004418"/>
    </source>
</evidence>
<evidence type="ECO:0000256" key="4">
    <source>
        <dbReference type="ARBA" id="ARBA00022729"/>
    </source>
</evidence>
<dbReference type="AlphaFoldDB" id="A0A212S905"/>
<sequence length="129" mass="13326">MTFTKHGLITAAALIGAASFSGVFVTEADAHAHMKGASPAPNSVASTPPETIRIEFNEKIEANVSAIEIVGPGGIVGANGKATTESSALNALILKPTQPLAAGAYEVRWRAVGVDGHPMKGSYKFEIRP</sequence>
<dbReference type="InterPro" id="IPR014755">
    <property type="entry name" value="Cu-Rt/internalin_Ig-like"/>
</dbReference>
<organism evidence="8 9">
    <name type="scientific">Rhodoblastus acidophilus</name>
    <name type="common">Rhodopseudomonas acidophila</name>
    <dbReference type="NCBI Taxonomy" id="1074"/>
    <lineage>
        <taxon>Bacteria</taxon>
        <taxon>Pseudomonadati</taxon>
        <taxon>Pseudomonadota</taxon>
        <taxon>Alphaproteobacteria</taxon>
        <taxon>Hyphomicrobiales</taxon>
        <taxon>Rhodoblastaceae</taxon>
        <taxon>Rhodoblastus</taxon>
    </lineage>
</organism>
<evidence type="ECO:0000256" key="3">
    <source>
        <dbReference type="ARBA" id="ARBA00022723"/>
    </source>
</evidence>
<dbReference type="InterPro" id="IPR014756">
    <property type="entry name" value="Ig_E-set"/>
</dbReference>
<dbReference type="NCBIfam" id="NF033814">
    <property type="entry name" value="copper_CopC"/>
    <property type="match status" value="1"/>
</dbReference>
<reference evidence="9" key="1">
    <citation type="submission" date="2017-06" db="EMBL/GenBank/DDBJ databases">
        <authorList>
            <person name="Varghese N."/>
            <person name="Submissions S."/>
        </authorList>
    </citation>
    <scope>NUCLEOTIDE SEQUENCE [LARGE SCALE GENOMIC DNA]</scope>
    <source>
        <strain evidence="9">DSM 137</strain>
    </source>
</reference>
<dbReference type="Proteomes" id="UP000198418">
    <property type="component" value="Unassembled WGS sequence"/>
</dbReference>
<gene>
    <name evidence="8" type="ORF">SAMN06265338_11646</name>
</gene>
<keyword evidence="4" id="KW-0732">Signal</keyword>
<evidence type="ECO:0000313" key="9">
    <source>
        <dbReference type="Proteomes" id="UP000198418"/>
    </source>
</evidence>
<dbReference type="PANTHER" id="PTHR34820:SF4">
    <property type="entry name" value="INNER MEMBRANE PROTEIN YEBZ"/>
    <property type="match status" value="1"/>
</dbReference>
<evidence type="ECO:0000313" key="8">
    <source>
        <dbReference type="EMBL" id="SNB81747.1"/>
    </source>
</evidence>
<dbReference type="GO" id="GO:0006825">
    <property type="term" value="P:copper ion transport"/>
    <property type="evidence" value="ECO:0007669"/>
    <property type="project" value="InterPro"/>
</dbReference>
<name>A0A212S905_RHOAC</name>
<dbReference type="Gene3D" id="2.60.40.1220">
    <property type="match status" value="1"/>
</dbReference>
<dbReference type="RefSeq" id="WP_088522230.1">
    <property type="nucleotide sequence ID" value="NZ_FYDG01000016.1"/>
</dbReference>
<dbReference type="Pfam" id="PF04234">
    <property type="entry name" value="CopC"/>
    <property type="match status" value="1"/>
</dbReference>
<keyword evidence="6" id="KW-0186">Copper</keyword>
<protein>
    <recommendedName>
        <fullName evidence="7">CopC domain-containing protein</fullName>
    </recommendedName>
</protein>
<comment type="similarity">
    <text evidence="2">Belongs to the CopC family.</text>
</comment>
<feature type="domain" description="CopC" evidence="7">
    <location>
        <begin position="31"/>
        <end position="127"/>
    </location>
</feature>
<dbReference type="PANTHER" id="PTHR34820">
    <property type="entry name" value="INNER MEMBRANE PROTEIN YEBZ"/>
    <property type="match status" value="1"/>
</dbReference>
<evidence type="ECO:0000256" key="6">
    <source>
        <dbReference type="ARBA" id="ARBA00023008"/>
    </source>
</evidence>